<dbReference type="SUPFAM" id="SSF117074">
    <property type="entry name" value="Hypothetical protein PA1324"/>
    <property type="match status" value="1"/>
</dbReference>
<keyword evidence="1" id="KW-0732">Signal</keyword>
<dbReference type="RefSeq" id="WP_015694462.1">
    <property type="nucleotide sequence ID" value="NC_016940.1"/>
</dbReference>
<evidence type="ECO:0000256" key="1">
    <source>
        <dbReference type="SAM" id="SignalP"/>
    </source>
</evidence>
<dbReference type="HOGENOM" id="CLU_463001_0_0_10"/>
<dbReference type="InterPro" id="IPR026444">
    <property type="entry name" value="Secre_tail"/>
</dbReference>
<evidence type="ECO:0000313" key="3">
    <source>
        <dbReference type="Proteomes" id="UP000007519"/>
    </source>
</evidence>
<dbReference type="NCBIfam" id="TIGR04183">
    <property type="entry name" value="Por_Secre_tail"/>
    <property type="match status" value="1"/>
</dbReference>
<dbReference type="Proteomes" id="UP000007519">
    <property type="component" value="Chromosome"/>
</dbReference>
<sequence length="589" mass="65484">MKIKLIFLLALFACLGQGQAQNAFLSGNLYQDQDQNCTVSALDVAFPKVLLSLTDSVSGQQYFETTSATGYYSFNVPAGLYNLEVHFPFEQDLYTACSYDSSPVLQPSQSDTVDILVQTTTYRAIPFVELSTDFIPDCGQADYQVYMANLGTRPLFNASLLLELDSNRMSFDSATAQLIALGNERYQFNLPYLGQGQDSAFHFTFSVNTNCNDEPGSMHKVRAEIGPHSNNYSAGELALSADCLGDSIRFVARNIGVAPINNQALIVIEDDVMYSQPNIGTLDSLSSDTIIIPTRTRSSYRIQAPQRQNNRLLSSQMSWASLEGCKPDAQGGYDTGFSGQFYQDHASAHIAYDAQESQAQRSSNLSRAFPKGYGTNQYVELFTPLEFQLLYEKQGTDTTAVLTLVDTISPWLDPSSFQLGAHSLTDLDWSISQQGILSFRFSNYNLVQGDRVFVNYQLYPKATALNQLAYQQYLAVEDGLAKQPAPQIYRTFGQNFIVTSYSHELAAPLAQKVKIYPQPARHSLNVELLSGETSPLVFEIYNLQGQLLHQLRTEGPRAQLSLPQLPQGILIYRLRSDKKLIDQGQLSIF</sequence>
<dbReference type="EMBL" id="CP002831">
    <property type="protein sequence ID" value="AFC26887.1"/>
    <property type="molecule type" value="Genomic_DNA"/>
</dbReference>
<reference evidence="2 3" key="1">
    <citation type="journal article" date="2012" name="Stand. Genomic Sci.">
        <title>Complete genome sequencing and analysis of Saprospira grandis str. Lewin, a predatory marine bacterium.</title>
        <authorList>
            <person name="Saw J.H."/>
            <person name="Yuryev A."/>
            <person name="Kanbe M."/>
            <person name="Hou S."/>
            <person name="Young A.G."/>
            <person name="Aizawa S."/>
            <person name="Alam M."/>
        </authorList>
    </citation>
    <scope>NUCLEOTIDE SEQUENCE [LARGE SCALE GENOMIC DNA]</scope>
    <source>
        <strain evidence="2 3">Lewin</strain>
    </source>
</reference>
<dbReference type="AlphaFoldDB" id="H6L8T1"/>
<evidence type="ECO:0008006" key="4">
    <source>
        <dbReference type="Google" id="ProtNLM"/>
    </source>
</evidence>
<evidence type="ECO:0000313" key="2">
    <source>
        <dbReference type="EMBL" id="AFC26887.1"/>
    </source>
</evidence>
<keyword evidence="3" id="KW-1185">Reference proteome</keyword>
<name>H6L8T1_SAPGL</name>
<protein>
    <recommendedName>
        <fullName evidence="4">Secretion system C-terminal sorting domain-containing protein</fullName>
    </recommendedName>
</protein>
<gene>
    <name evidence="2" type="ordered locus">SGRA_4172</name>
</gene>
<accession>H6L8T1</accession>
<feature type="signal peptide" evidence="1">
    <location>
        <begin position="1"/>
        <end position="20"/>
    </location>
</feature>
<feature type="chain" id="PRO_5003604960" description="Secretion system C-terminal sorting domain-containing protein" evidence="1">
    <location>
        <begin position="21"/>
        <end position="589"/>
    </location>
</feature>
<dbReference type="eggNOG" id="COG1520">
    <property type="taxonomic scope" value="Bacteria"/>
</dbReference>
<proteinExistence type="predicted"/>
<dbReference type="OrthoDB" id="9811934at2"/>
<organism evidence="2 3">
    <name type="scientific">Saprospira grandis (strain Lewin)</name>
    <dbReference type="NCBI Taxonomy" id="984262"/>
    <lineage>
        <taxon>Bacteria</taxon>
        <taxon>Pseudomonadati</taxon>
        <taxon>Bacteroidota</taxon>
        <taxon>Saprospiria</taxon>
        <taxon>Saprospirales</taxon>
        <taxon>Saprospiraceae</taxon>
        <taxon>Saprospira</taxon>
    </lineage>
</organism>
<dbReference type="KEGG" id="sgn:SGRA_4172"/>